<evidence type="ECO:0000256" key="3">
    <source>
        <dbReference type="ARBA" id="ARBA00022448"/>
    </source>
</evidence>
<evidence type="ECO:0000256" key="1">
    <source>
        <dbReference type="ARBA" id="ARBA00004141"/>
    </source>
</evidence>
<dbReference type="Proteomes" id="UP001385809">
    <property type="component" value="Unassembled WGS sequence"/>
</dbReference>
<protein>
    <submittedName>
        <fullName evidence="14">TMEM175 family protein</fullName>
    </submittedName>
</protein>
<dbReference type="RefSeq" id="WP_337695782.1">
    <property type="nucleotide sequence ID" value="NZ_JBBEGN010000007.1"/>
</dbReference>
<keyword evidence="3" id="KW-0813">Transport</keyword>
<evidence type="ECO:0000256" key="2">
    <source>
        <dbReference type="ARBA" id="ARBA00006920"/>
    </source>
</evidence>
<gene>
    <name evidence="14" type="ORF">WCD74_15610</name>
</gene>
<sequence>MSTPTEREPDPDSLPGAGRMVAFVDASVAIALTLLVLQLTELLPPSDRPDQPPIDVVTENAPVFWSFLLSFVVIGRFWLVHHRLFGFGGRLTGLLVLLNLAWVLTIVVLPFMTEMVATYGSEPFVLRTYIGVLLVCSGLLTAMTVLMRRTALAEDDPRRPPEAFVVGSTAATVDVGLAFLLVLVLPQVNYFALFALFLDPLTTRVVQRLRRT</sequence>
<organism evidence="14 15">
    <name type="scientific">Actinomycetospora aurantiaca</name>
    <dbReference type="NCBI Taxonomy" id="3129233"/>
    <lineage>
        <taxon>Bacteria</taxon>
        <taxon>Bacillati</taxon>
        <taxon>Actinomycetota</taxon>
        <taxon>Actinomycetes</taxon>
        <taxon>Pseudonocardiales</taxon>
        <taxon>Pseudonocardiaceae</taxon>
        <taxon>Actinomycetospora</taxon>
    </lineage>
</organism>
<keyword evidence="7" id="KW-0630">Potassium</keyword>
<keyword evidence="8 13" id="KW-1133">Transmembrane helix</keyword>
<dbReference type="InterPro" id="IPR010617">
    <property type="entry name" value="TMEM175-like"/>
</dbReference>
<comment type="subcellular location">
    <subcellularLocation>
        <location evidence="1">Membrane</location>
        <topology evidence="1">Multi-pass membrane protein</topology>
    </subcellularLocation>
</comment>
<feature type="transmembrane region" description="Helical" evidence="13">
    <location>
        <begin position="91"/>
        <end position="112"/>
    </location>
</feature>
<dbReference type="PANTHER" id="PTHR31462:SF5">
    <property type="entry name" value="ENDOSOMAL_LYSOSOMAL PROTON CHANNEL TMEM175"/>
    <property type="match status" value="1"/>
</dbReference>
<accession>A0ABU8MPL7</accession>
<keyword evidence="15" id="KW-1185">Reference proteome</keyword>
<proteinExistence type="inferred from homology"/>
<evidence type="ECO:0000256" key="12">
    <source>
        <dbReference type="ARBA" id="ARBA00034430"/>
    </source>
</evidence>
<dbReference type="EMBL" id="JBBEGN010000007">
    <property type="protein sequence ID" value="MEJ2869201.1"/>
    <property type="molecule type" value="Genomic_DNA"/>
</dbReference>
<dbReference type="PANTHER" id="PTHR31462">
    <property type="entry name" value="ENDOSOMAL/LYSOSOMAL POTASSIUM CHANNEL TMEM175"/>
    <property type="match status" value="1"/>
</dbReference>
<feature type="transmembrane region" description="Helical" evidence="13">
    <location>
        <begin position="21"/>
        <end position="40"/>
    </location>
</feature>
<keyword evidence="9" id="KW-0406">Ion transport</keyword>
<dbReference type="Pfam" id="PF06736">
    <property type="entry name" value="TMEM175"/>
    <property type="match status" value="1"/>
</dbReference>
<feature type="transmembrane region" description="Helical" evidence="13">
    <location>
        <begin position="124"/>
        <end position="142"/>
    </location>
</feature>
<reference evidence="14 15" key="1">
    <citation type="submission" date="2024-03" db="EMBL/GenBank/DDBJ databases">
        <title>Actinomycetospora sp. OC33-EN08, a novel actinomycete isolated from wild orchid (Aerides multiflora).</title>
        <authorList>
            <person name="Suriyachadkun C."/>
        </authorList>
    </citation>
    <scope>NUCLEOTIDE SEQUENCE [LARGE SCALE GENOMIC DNA]</scope>
    <source>
        <strain evidence="14 15">OC33-EN08</strain>
    </source>
</reference>
<evidence type="ECO:0000256" key="6">
    <source>
        <dbReference type="ARBA" id="ARBA00022826"/>
    </source>
</evidence>
<comment type="catalytic activity">
    <reaction evidence="12">
        <text>K(+)(in) = K(+)(out)</text>
        <dbReference type="Rhea" id="RHEA:29463"/>
        <dbReference type="ChEBI" id="CHEBI:29103"/>
    </reaction>
</comment>
<evidence type="ECO:0000256" key="5">
    <source>
        <dbReference type="ARBA" id="ARBA00022692"/>
    </source>
</evidence>
<evidence type="ECO:0000256" key="7">
    <source>
        <dbReference type="ARBA" id="ARBA00022958"/>
    </source>
</evidence>
<evidence type="ECO:0000256" key="9">
    <source>
        <dbReference type="ARBA" id="ARBA00023065"/>
    </source>
</evidence>
<evidence type="ECO:0000256" key="8">
    <source>
        <dbReference type="ARBA" id="ARBA00022989"/>
    </source>
</evidence>
<evidence type="ECO:0000313" key="14">
    <source>
        <dbReference type="EMBL" id="MEJ2869201.1"/>
    </source>
</evidence>
<evidence type="ECO:0000256" key="4">
    <source>
        <dbReference type="ARBA" id="ARBA00022538"/>
    </source>
</evidence>
<keyword evidence="6" id="KW-0631">Potassium channel</keyword>
<evidence type="ECO:0000256" key="13">
    <source>
        <dbReference type="SAM" id="Phobius"/>
    </source>
</evidence>
<evidence type="ECO:0000256" key="11">
    <source>
        <dbReference type="ARBA" id="ARBA00023303"/>
    </source>
</evidence>
<keyword evidence="4" id="KW-0633">Potassium transport</keyword>
<keyword evidence="5 13" id="KW-0812">Transmembrane</keyword>
<evidence type="ECO:0000256" key="10">
    <source>
        <dbReference type="ARBA" id="ARBA00023136"/>
    </source>
</evidence>
<keyword evidence="10 13" id="KW-0472">Membrane</keyword>
<feature type="transmembrane region" description="Helical" evidence="13">
    <location>
        <begin position="60"/>
        <end position="79"/>
    </location>
</feature>
<keyword evidence="11" id="KW-0407">Ion channel</keyword>
<comment type="caution">
    <text evidence="14">The sequence shown here is derived from an EMBL/GenBank/DDBJ whole genome shotgun (WGS) entry which is preliminary data.</text>
</comment>
<comment type="similarity">
    <text evidence="2">Belongs to the TMEM175 family.</text>
</comment>
<name>A0ABU8MPL7_9PSEU</name>
<evidence type="ECO:0000313" key="15">
    <source>
        <dbReference type="Proteomes" id="UP001385809"/>
    </source>
</evidence>